<keyword evidence="3" id="KW-1185">Reference proteome</keyword>
<sequence length="102" mass="11659">MFHDVVEIIVSSALMHLCDKTKHVVVAITCESLPIASVLLSFSLATIFCAFLCGFLYFCDVYITNKLFFAAHQAFRTPLRPRTLRMHIWRFLFPLLVLGSHP</sequence>
<comment type="caution">
    <text evidence="2">The sequence shown here is derived from an EMBL/GenBank/DDBJ whole genome shotgun (WGS) entry which is preliminary data.</text>
</comment>
<name>A0A024GQG7_9STRA</name>
<gene>
    <name evidence="2" type="ORF">BN9_101550</name>
</gene>
<keyword evidence="1" id="KW-1133">Transmembrane helix</keyword>
<evidence type="ECO:0000313" key="3">
    <source>
        <dbReference type="Proteomes" id="UP000053237"/>
    </source>
</evidence>
<accession>A0A024GQG7</accession>
<keyword evidence="1" id="KW-0472">Membrane</keyword>
<evidence type="ECO:0000256" key="1">
    <source>
        <dbReference type="SAM" id="Phobius"/>
    </source>
</evidence>
<feature type="transmembrane region" description="Helical" evidence="1">
    <location>
        <begin position="42"/>
        <end position="63"/>
    </location>
</feature>
<protein>
    <submittedName>
        <fullName evidence="2">Uncharacterized protein</fullName>
    </submittedName>
</protein>
<evidence type="ECO:0000313" key="2">
    <source>
        <dbReference type="EMBL" id="CCI48946.1"/>
    </source>
</evidence>
<dbReference type="EMBL" id="CAIX01000258">
    <property type="protein sequence ID" value="CCI48946.1"/>
    <property type="molecule type" value="Genomic_DNA"/>
</dbReference>
<keyword evidence="1" id="KW-0812">Transmembrane</keyword>
<dbReference type="AlphaFoldDB" id="A0A024GQG7"/>
<reference evidence="2 3" key="1">
    <citation type="submission" date="2012-05" db="EMBL/GenBank/DDBJ databases">
        <title>Recombination and specialization in a pathogen metapopulation.</title>
        <authorList>
            <person name="Gardiner A."/>
            <person name="Kemen E."/>
            <person name="Schultz-Larsen T."/>
            <person name="MacLean D."/>
            <person name="Van Oosterhout C."/>
            <person name="Jones J.D.G."/>
        </authorList>
    </citation>
    <scope>NUCLEOTIDE SEQUENCE [LARGE SCALE GENOMIC DNA]</scope>
    <source>
        <strain evidence="2 3">Ac Nc2</strain>
    </source>
</reference>
<dbReference type="InParanoid" id="A0A024GQG7"/>
<dbReference type="Proteomes" id="UP000053237">
    <property type="component" value="Unassembled WGS sequence"/>
</dbReference>
<proteinExistence type="predicted"/>
<organism evidence="2 3">
    <name type="scientific">Albugo candida</name>
    <dbReference type="NCBI Taxonomy" id="65357"/>
    <lineage>
        <taxon>Eukaryota</taxon>
        <taxon>Sar</taxon>
        <taxon>Stramenopiles</taxon>
        <taxon>Oomycota</taxon>
        <taxon>Peronosporomycetes</taxon>
        <taxon>Albuginales</taxon>
        <taxon>Albuginaceae</taxon>
        <taxon>Albugo</taxon>
    </lineage>
</organism>